<evidence type="ECO:0000256" key="3">
    <source>
        <dbReference type="PROSITE-ProRule" id="PRU00023"/>
    </source>
</evidence>
<feature type="repeat" description="ANK" evidence="3">
    <location>
        <begin position="183"/>
        <end position="215"/>
    </location>
</feature>
<feature type="repeat" description="ANK" evidence="3">
    <location>
        <begin position="84"/>
        <end position="116"/>
    </location>
</feature>
<reference evidence="5" key="2">
    <citation type="submission" date="2023-06" db="EMBL/GenBank/DDBJ databases">
        <authorList>
            <consortium name="Lawrence Berkeley National Laboratory"/>
            <person name="Haridas S."/>
            <person name="Hensen N."/>
            <person name="Bonometti L."/>
            <person name="Westerberg I."/>
            <person name="Brannstrom I.O."/>
            <person name="Guillou S."/>
            <person name="Cros-Aarteil S."/>
            <person name="Calhoun S."/>
            <person name="Kuo A."/>
            <person name="Mondo S."/>
            <person name="Pangilinan J."/>
            <person name="Riley R."/>
            <person name="Labutti K."/>
            <person name="Andreopoulos B."/>
            <person name="Lipzen A."/>
            <person name="Chen C."/>
            <person name="Yanf M."/>
            <person name="Daum C."/>
            <person name="Ng V."/>
            <person name="Clum A."/>
            <person name="Steindorff A."/>
            <person name="Ohm R."/>
            <person name="Martin F."/>
            <person name="Silar P."/>
            <person name="Natvig D."/>
            <person name="Lalanne C."/>
            <person name="Gautier V."/>
            <person name="Ament-Velasquez S.L."/>
            <person name="Kruys A."/>
            <person name="Hutchinson M.I."/>
            <person name="Powell A.J."/>
            <person name="Barry K."/>
            <person name="Miller A.N."/>
            <person name="Grigoriev I.V."/>
            <person name="Debuchy R."/>
            <person name="Gladieux P."/>
            <person name="Thoren M.H."/>
            <person name="Johannesson H."/>
        </authorList>
    </citation>
    <scope>NUCLEOTIDE SEQUENCE</scope>
    <source>
        <strain evidence="5">CBS 955.72</strain>
    </source>
</reference>
<feature type="repeat" description="ANK" evidence="3">
    <location>
        <begin position="117"/>
        <end position="149"/>
    </location>
</feature>
<organism evidence="5 6">
    <name type="scientific">Lasiosphaeria hispida</name>
    <dbReference type="NCBI Taxonomy" id="260671"/>
    <lineage>
        <taxon>Eukaryota</taxon>
        <taxon>Fungi</taxon>
        <taxon>Dikarya</taxon>
        <taxon>Ascomycota</taxon>
        <taxon>Pezizomycotina</taxon>
        <taxon>Sordariomycetes</taxon>
        <taxon>Sordariomycetidae</taxon>
        <taxon>Sordariales</taxon>
        <taxon>Lasiosphaeriaceae</taxon>
        <taxon>Lasiosphaeria</taxon>
    </lineage>
</organism>
<dbReference type="PANTHER" id="PTHR24171:SF10">
    <property type="entry name" value="ANKYRIN REPEAT DOMAIN-CONTAINING PROTEIN 29-LIKE"/>
    <property type="match status" value="1"/>
</dbReference>
<protein>
    <submittedName>
        <fullName evidence="5">Ankyrin repeat-containing domain protein</fullName>
    </submittedName>
</protein>
<feature type="region of interest" description="Disordered" evidence="4">
    <location>
        <begin position="19"/>
        <end position="52"/>
    </location>
</feature>
<dbReference type="Pfam" id="PF12796">
    <property type="entry name" value="Ank_2"/>
    <property type="match status" value="4"/>
</dbReference>
<comment type="caution">
    <text evidence="5">The sequence shown here is derived from an EMBL/GenBank/DDBJ whole genome shotgun (WGS) entry which is preliminary data.</text>
</comment>
<keyword evidence="2 3" id="KW-0040">ANK repeat</keyword>
<dbReference type="PANTHER" id="PTHR24171">
    <property type="entry name" value="ANKYRIN REPEAT DOMAIN-CONTAINING PROTEIN 39-RELATED"/>
    <property type="match status" value="1"/>
</dbReference>
<feature type="repeat" description="ANK" evidence="3">
    <location>
        <begin position="389"/>
        <end position="417"/>
    </location>
</feature>
<feature type="repeat" description="ANK" evidence="3">
    <location>
        <begin position="150"/>
        <end position="182"/>
    </location>
</feature>
<proteinExistence type="predicted"/>
<dbReference type="Proteomes" id="UP001275084">
    <property type="component" value="Unassembled WGS sequence"/>
</dbReference>
<dbReference type="Gene3D" id="1.25.40.20">
    <property type="entry name" value="Ankyrin repeat-containing domain"/>
    <property type="match status" value="3"/>
</dbReference>
<dbReference type="PROSITE" id="PS50297">
    <property type="entry name" value="ANK_REP_REGION"/>
    <property type="match status" value="6"/>
</dbReference>
<evidence type="ECO:0000256" key="4">
    <source>
        <dbReference type="SAM" id="MobiDB-lite"/>
    </source>
</evidence>
<dbReference type="SMART" id="SM00248">
    <property type="entry name" value="ANK"/>
    <property type="match status" value="8"/>
</dbReference>
<dbReference type="AlphaFoldDB" id="A0AAJ0MCG9"/>
<evidence type="ECO:0000313" key="6">
    <source>
        <dbReference type="Proteomes" id="UP001275084"/>
    </source>
</evidence>
<dbReference type="InterPro" id="IPR036770">
    <property type="entry name" value="Ankyrin_rpt-contain_sf"/>
</dbReference>
<gene>
    <name evidence="5" type="ORF">B0T25DRAFT_624189</name>
</gene>
<evidence type="ECO:0000256" key="1">
    <source>
        <dbReference type="ARBA" id="ARBA00022737"/>
    </source>
</evidence>
<dbReference type="SUPFAM" id="SSF48403">
    <property type="entry name" value="Ankyrin repeat"/>
    <property type="match status" value="2"/>
</dbReference>
<evidence type="ECO:0000313" key="5">
    <source>
        <dbReference type="EMBL" id="KAK3349612.1"/>
    </source>
</evidence>
<evidence type="ECO:0000256" key="2">
    <source>
        <dbReference type="ARBA" id="ARBA00023043"/>
    </source>
</evidence>
<keyword evidence="1" id="KW-0677">Repeat</keyword>
<accession>A0AAJ0MCG9</accession>
<feature type="compositionally biased region" description="Polar residues" evidence="4">
    <location>
        <begin position="28"/>
        <end position="40"/>
    </location>
</feature>
<dbReference type="PROSITE" id="PS50088">
    <property type="entry name" value="ANK_REPEAT"/>
    <property type="match status" value="6"/>
</dbReference>
<reference evidence="5" key="1">
    <citation type="journal article" date="2023" name="Mol. Phylogenet. Evol.">
        <title>Genome-scale phylogeny and comparative genomics of the fungal order Sordariales.</title>
        <authorList>
            <person name="Hensen N."/>
            <person name="Bonometti L."/>
            <person name="Westerberg I."/>
            <person name="Brannstrom I.O."/>
            <person name="Guillou S."/>
            <person name="Cros-Aarteil S."/>
            <person name="Calhoun S."/>
            <person name="Haridas S."/>
            <person name="Kuo A."/>
            <person name="Mondo S."/>
            <person name="Pangilinan J."/>
            <person name="Riley R."/>
            <person name="LaButti K."/>
            <person name="Andreopoulos B."/>
            <person name="Lipzen A."/>
            <person name="Chen C."/>
            <person name="Yan M."/>
            <person name="Daum C."/>
            <person name="Ng V."/>
            <person name="Clum A."/>
            <person name="Steindorff A."/>
            <person name="Ohm R.A."/>
            <person name="Martin F."/>
            <person name="Silar P."/>
            <person name="Natvig D.O."/>
            <person name="Lalanne C."/>
            <person name="Gautier V."/>
            <person name="Ament-Velasquez S.L."/>
            <person name="Kruys A."/>
            <person name="Hutchinson M.I."/>
            <person name="Powell A.J."/>
            <person name="Barry K."/>
            <person name="Miller A.N."/>
            <person name="Grigoriev I.V."/>
            <person name="Debuchy R."/>
            <person name="Gladieux P."/>
            <person name="Hiltunen Thoren M."/>
            <person name="Johannesson H."/>
        </authorList>
    </citation>
    <scope>NUCLEOTIDE SEQUENCE</scope>
    <source>
        <strain evidence="5">CBS 955.72</strain>
    </source>
</reference>
<dbReference type="InterPro" id="IPR002110">
    <property type="entry name" value="Ankyrin_rpt"/>
</dbReference>
<name>A0AAJ0MCG9_9PEZI</name>
<feature type="repeat" description="ANK" evidence="3">
    <location>
        <begin position="223"/>
        <end position="255"/>
    </location>
</feature>
<sequence length="1222" mass="132573">MGHSAQKWSVQDGAWVDDDWGVYDEDAATSSKTLGKQQPQPDEDASPPQSSKKIQLIRAIENGDAALVSDLIRSDEASVQRSENGRTPLHLAASRGAVEIAQLLLAHGASANSGLREWGTPLVAAARSGNVETVQLLLDHGASVNAAPNSTETPLLAAVKSGHIHVVRLLLDRGASVNSMPGDHGTALRAAAQSGNIHIARVLLDHGAQVDAAPVNTGPALMASKTPLVAAVMAENVEMLRLLIDSGADINKSHLRSETALEVAQNSGNQDLVYLLRKSGAKPNRWAGGTGTKDSGDSYRYITDSPLSHRPQARVSAAKILSSLRTRRGEASSPKEKSHPPESYTEFMILAILSGDTTKTAQMLQQGADPNGRRRLANVKTETSGFHPPIVLAARIGGLDIAKLLLRHGADVDLQSATDGPAVTVAAYNGNMDMARYLLMCGADASKADIWWDKLAMNKPGAKAEQRVGQCPLELRLWQGAAEEREFGDVFGLLLAARSADLKVRSVLWEWEAPAAIETAHELNGSFELGSEVIFMNNLQSPAASQAYPLRAMTYREWMAENMSPWEQNYVQSFINHVASHVQGDSGYRFTPFDDGTPFPMLFDSSSVSIKWDEDSPLGVVPMALFAALEWLCISLRQPNTTGWFNSFAAYKFERYQIPGTESELLLGSRTYGLRPVMVLKNEPLPETQHSCWKKLFAPGFCVSMGPMLTRWQLPAQERKEPEHDNPGRGLEMTFDLMVAMAAVDFPLIVDGGVVFAGYETILVPTAVYRDYNVAQFHLVTQPDSGYRGSGQLNPYMAKLGSRLRTEDAQQFRSMRCFLGWTDLAQINLGTRHLPAQVNYSGGRAVERSLVLDGYEAMFQVGSNQSPVVLGVQANFKYASHRRHFTPFGGYCKLLRDTASEVAVVYDSRQKRGWLVPKLSLLLHMSHAYALRCADGPADRVPFVDGHADAGELISILEPLGDQPILGSDTNGSAGERADDAGEPAAVENVMLFRQLLLGLNTNLLSTVASTQPSGRRQFRGFEFMDVVTTPGRGTCMKSVDLNSSGRVWLDIVNAADAVVVCSDIGEVITPMMTGNHRPSALCNSIPLNLGYLSATVPCLARLAHRRGEELLLSPTTAMTNIATNLKRNSYGAPSRSQQNGIKISENGSWSLHGNPFGACQHKDGSGKTCWERTDMLQRVLPESGMPASLAKVMGVRRQPPGRRALVQAFPEAGAVVFGGRK</sequence>
<dbReference type="EMBL" id="JAUIQD010000005">
    <property type="protein sequence ID" value="KAK3349612.1"/>
    <property type="molecule type" value="Genomic_DNA"/>
</dbReference>
<keyword evidence="6" id="KW-1185">Reference proteome</keyword>
<dbReference type="PRINTS" id="PR01415">
    <property type="entry name" value="ANKYRIN"/>
</dbReference>